<dbReference type="RefSeq" id="WP_243070300.1">
    <property type="nucleotide sequence ID" value="NZ_JAIVFL010000001.1"/>
</dbReference>
<accession>A0ABS9YRD2</accession>
<protein>
    <submittedName>
        <fullName evidence="1">Uncharacterized protein</fullName>
    </submittedName>
</protein>
<name>A0ABS9YRD2_9MYCO</name>
<comment type="caution">
    <text evidence="1">The sequence shown here is derived from an EMBL/GenBank/DDBJ whole genome shotgun (WGS) entry which is preliminary data.</text>
</comment>
<keyword evidence="2" id="KW-1185">Reference proteome</keyword>
<organism evidence="1 2">
    <name type="scientific">Candidatus Mycolicibacterium alkanivorans</name>
    <dbReference type="NCBI Taxonomy" id="2954114"/>
    <lineage>
        <taxon>Bacteria</taxon>
        <taxon>Bacillati</taxon>
        <taxon>Actinomycetota</taxon>
        <taxon>Actinomycetes</taxon>
        <taxon>Mycobacteriales</taxon>
        <taxon>Mycobacteriaceae</taxon>
        <taxon>Mycolicibacterium</taxon>
    </lineage>
</organism>
<reference evidence="1" key="1">
    <citation type="journal article" date="2022" name="ISME J.">
        <title>Identification of active gaseous-alkane degraders at natural gas seeps.</title>
        <authorList>
            <person name="Farhan Ul Haque M."/>
            <person name="Hernandez M."/>
            <person name="Crombie A.T."/>
            <person name="Murrell J.C."/>
        </authorList>
    </citation>
    <scope>NUCLEOTIDE SEQUENCE</scope>
    <source>
        <strain evidence="1">ANDR5</strain>
    </source>
</reference>
<proteinExistence type="predicted"/>
<gene>
    <name evidence="1" type="ORF">K9U37_02015</name>
</gene>
<dbReference type="EMBL" id="JAIVFL010000001">
    <property type="protein sequence ID" value="MCI4673797.1"/>
    <property type="molecule type" value="Genomic_DNA"/>
</dbReference>
<evidence type="ECO:0000313" key="2">
    <source>
        <dbReference type="Proteomes" id="UP001139068"/>
    </source>
</evidence>
<dbReference type="Proteomes" id="UP001139068">
    <property type="component" value="Unassembled WGS sequence"/>
</dbReference>
<evidence type="ECO:0000313" key="1">
    <source>
        <dbReference type="EMBL" id="MCI4673797.1"/>
    </source>
</evidence>
<sequence length="83" mass="9161">MAKSIKVLRRKDGEPSVAVDQRVRVYVDTDNETRGLIVEDFGDMAGHSVDLGDTHIADAARRWAVLLDEGTLVFVDSHQVAPE</sequence>